<dbReference type="InterPro" id="IPR012349">
    <property type="entry name" value="Split_barrel_FMN-bd"/>
</dbReference>
<evidence type="ECO:0000259" key="1">
    <source>
        <dbReference type="Pfam" id="PF12766"/>
    </source>
</evidence>
<dbReference type="GO" id="GO:0004733">
    <property type="term" value="F:pyridoxamine phosphate oxidase activity"/>
    <property type="evidence" value="ECO:0007669"/>
    <property type="project" value="UniProtKB-EC"/>
</dbReference>
<dbReference type="AlphaFoldDB" id="A0AAF0EMH6"/>
<dbReference type="SUPFAM" id="SSF50475">
    <property type="entry name" value="FMN-binding split barrel"/>
    <property type="match status" value="1"/>
</dbReference>
<dbReference type="Proteomes" id="UP001213623">
    <property type="component" value="Chromosome 4"/>
</dbReference>
<name>A0AAF0EMH6_9BASI</name>
<dbReference type="PANTHER" id="PTHR28243:SF1">
    <property type="entry name" value="PYRIDOXAMINE 5'-PHOSPHATE OXIDASE ALR4036 FAMILY FMN-BINDING DOMAIN-CONTAINING PROTEIN"/>
    <property type="match status" value="1"/>
</dbReference>
<feature type="domain" description="Pyridoxamine 5'-phosphate oxidase Alr4036 family FMN-binding" evidence="1">
    <location>
        <begin position="2"/>
        <end position="94"/>
    </location>
</feature>
<dbReference type="PANTHER" id="PTHR28243">
    <property type="entry name" value="AGL049CP"/>
    <property type="match status" value="1"/>
</dbReference>
<accession>A0AAF0EMH6</accession>
<gene>
    <name evidence="2" type="ORF">MNAN1_002265</name>
</gene>
<keyword evidence="3" id="KW-1185">Reference proteome</keyword>
<organism evidence="2 3">
    <name type="scientific">Malassezia nana</name>
    <dbReference type="NCBI Taxonomy" id="180528"/>
    <lineage>
        <taxon>Eukaryota</taxon>
        <taxon>Fungi</taxon>
        <taxon>Dikarya</taxon>
        <taxon>Basidiomycota</taxon>
        <taxon>Ustilaginomycotina</taxon>
        <taxon>Malasseziomycetes</taxon>
        <taxon>Malasseziales</taxon>
        <taxon>Malasseziaceae</taxon>
        <taxon>Malassezia</taxon>
    </lineage>
</organism>
<dbReference type="Pfam" id="PF12766">
    <property type="entry name" value="Pyridox_oxase_2"/>
    <property type="match status" value="1"/>
</dbReference>
<dbReference type="EC" id="1.4.3.5" evidence="2"/>
<protein>
    <submittedName>
        <fullName evidence="2">Pyridoxal 5'-phosphate synthase</fullName>
        <ecNumber evidence="2">1.4.3.5</ecNumber>
    </submittedName>
</protein>
<dbReference type="Gene3D" id="2.30.110.10">
    <property type="entry name" value="Electron Transport, Fmn-binding Protein, Chain A"/>
    <property type="match status" value="1"/>
</dbReference>
<reference evidence="2" key="1">
    <citation type="submission" date="2023-03" db="EMBL/GenBank/DDBJ databases">
        <title>Mating type loci evolution in Malassezia.</title>
        <authorList>
            <person name="Coelho M.A."/>
        </authorList>
    </citation>
    <scope>NUCLEOTIDE SEQUENCE</scope>
    <source>
        <strain evidence="2">CBS 9557</strain>
    </source>
</reference>
<sequence length="206" mass="23338">MWRRELCGALEPGDRSAFFYALATITNGSKFAPRVRYVVHRGFLGDTDCLLTTTDVRSDKGQQMGLGQRVPVELAWYIASNRKQFRIRGQAFLVGCNDATGTIASPRTTGFWPAAQDWTAERKRMWDHLSPEMRRTFFGQAPGSFLLQTAQTDTEQSAEQLDHVSANFALLVVEPEEVDQLDLKAFQRTIYTRQSTGVWMQRQVAP</sequence>
<dbReference type="InterPro" id="IPR024624">
    <property type="entry name" value="Pyridox_Oxase_Alr4036_FMN-bd"/>
</dbReference>
<evidence type="ECO:0000313" key="3">
    <source>
        <dbReference type="Proteomes" id="UP001213623"/>
    </source>
</evidence>
<keyword evidence="2" id="KW-0560">Oxidoreductase</keyword>
<evidence type="ECO:0000313" key="2">
    <source>
        <dbReference type="EMBL" id="WFD27269.1"/>
    </source>
</evidence>
<dbReference type="EMBL" id="CP119895">
    <property type="protein sequence ID" value="WFD27269.1"/>
    <property type="molecule type" value="Genomic_DNA"/>
</dbReference>
<dbReference type="GO" id="GO:0010181">
    <property type="term" value="F:FMN binding"/>
    <property type="evidence" value="ECO:0007669"/>
    <property type="project" value="InterPro"/>
</dbReference>
<proteinExistence type="predicted"/>